<reference evidence="1" key="1">
    <citation type="submission" date="2018-02" db="EMBL/GenBank/DDBJ databases">
        <title>The complete mitochondrial genome sequence of the green macroalga Ulva sp. TM708.</title>
        <authorList>
            <person name="Liu F."/>
            <person name="Melton J.T. III."/>
        </authorList>
    </citation>
    <scope>NUCLEOTIDE SEQUENCE</scope>
</reference>
<geneLocation type="mitochondrion" evidence="1"/>
<organism evidence="1">
    <name type="scientific">Ulva sp. TM708</name>
    <dbReference type="NCBI Taxonomy" id="2496873"/>
    <lineage>
        <taxon>Eukaryota</taxon>
        <taxon>Viridiplantae</taxon>
        <taxon>Chlorophyta</taxon>
        <taxon>core chlorophytes</taxon>
        <taxon>Ulvophyceae</taxon>
        <taxon>OUU clade</taxon>
        <taxon>Ulvales</taxon>
        <taxon>Ulvaceae</taxon>
        <taxon>Ulva</taxon>
    </lineage>
</organism>
<dbReference type="EMBL" id="MH013468">
    <property type="protein sequence ID" value="AZP40120.1"/>
    <property type="molecule type" value="Genomic_DNA"/>
</dbReference>
<evidence type="ECO:0000313" key="1">
    <source>
        <dbReference type="EMBL" id="AZP40120.1"/>
    </source>
</evidence>
<accession>A0A7R6SBQ3</accession>
<dbReference type="AlphaFoldDB" id="A0A7R6SBQ3"/>
<name>A0A7R6SBQ3_9CHLO</name>
<sequence length="495" mass="56978">MSRANPIALRIASKTQSSMFIGISQYYFDDHLKQNINIYKLTELLSKQMVLPTNKLVKHNVVNSDNVTVLTPSLLPINIVCAAKQLFSTKFTLNKRRFCSAILHYVRWLQDDFNNNYKRFNSSNASLKSVKPYKLSNQVINAINVNNSREKNAKINYVQFCGITKANQINHIYKYFVFNRLKKNNTNIKFTNSLINLSSLAFKRGTEQNKTANIYTQTKTTELIDIDGKLLNMQNFKKMQNLVTGNRLDLPAKSPAAITPLLEKVDQLCYFRPNYEHMTYSMFLLSFLSLLYLQNKQDNQVSAPITSISLSNQLKIGRVRQKNPLSTENVTKLRRNLVDPASNSRLTKYCYVISPYSGLKKSNNSTFSKVQKHINFFRNTVKPATSLELVIYRSFCEPAGLNYISALENRLSKSRLNAKRSNTLFRRPLKSNCIPNYTNAQTGLIRLKAQMIFEFLYTVSYGGELDVDQKNYSNQSMLDVGNRRPWLRKESSIRL</sequence>
<dbReference type="RefSeq" id="YP_010003087.1">
    <property type="nucleotide sequence ID" value="NC_053254.1"/>
</dbReference>
<keyword evidence="1" id="KW-0496">Mitochondrion</keyword>
<proteinExistence type="predicted"/>
<dbReference type="GeneID" id="63032552"/>
<protein>
    <submittedName>
        <fullName evidence="1">Uncharacterized protein</fullName>
    </submittedName>
</protein>
<gene>
    <name evidence="1" type="primary">orf495</name>
</gene>